<name>A0AAD6LIC0_9ROSI</name>
<organism evidence="1 2">
    <name type="scientific">Populus alba x Populus x berolinensis</name>
    <dbReference type="NCBI Taxonomy" id="444605"/>
    <lineage>
        <taxon>Eukaryota</taxon>
        <taxon>Viridiplantae</taxon>
        <taxon>Streptophyta</taxon>
        <taxon>Embryophyta</taxon>
        <taxon>Tracheophyta</taxon>
        <taxon>Spermatophyta</taxon>
        <taxon>Magnoliopsida</taxon>
        <taxon>eudicotyledons</taxon>
        <taxon>Gunneridae</taxon>
        <taxon>Pentapetalae</taxon>
        <taxon>rosids</taxon>
        <taxon>fabids</taxon>
        <taxon>Malpighiales</taxon>
        <taxon>Salicaceae</taxon>
        <taxon>Saliceae</taxon>
        <taxon>Populus</taxon>
    </lineage>
</organism>
<sequence length="92" mass="10546">MIDDRIFNTVIIIRIALDFKISKYTESLTATAIFTRIQFIDLPSDKTNASNDHPSKFITSSIESQKPHLKEFVSNLITPSEYSYMQSVKVNM</sequence>
<evidence type="ECO:0000313" key="2">
    <source>
        <dbReference type="Proteomes" id="UP001164929"/>
    </source>
</evidence>
<proteinExistence type="predicted"/>
<evidence type="ECO:0000313" key="1">
    <source>
        <dbReference type="EMBL" id="KAJ6967708.1"/>
    </source>
</evidence>
<dbReference type="AlphaFoldDB" id="A0AAD6LIC0"/>
<dbReference type="EMBL" id="JAQIZT010000016">
    <property type="protein sequence ID" value="KAJ6967708.1"/>
    <property type="molecule type" value="Genomic_DNA"/>
</dbReference>
<keyword evidence="2" id="KW-1185">Reference proteome</keyword>
<accession>A0AAD6LIC0</accession>
<comment type="caution">
    <text evidence="1">The sequence shown here is derived from an EMBL/GenBank/DDBJ whole genome shotgun (WGS) entry which is preliminary data.</text>
</comment>
<gene>
    <name evidence="1" type="ORF">NC653_035819</name>
</gene>
<dbReference type="Proteomes" id="UP001164929">
    <property type="component" value="Chromosome 16"/>
</dbReference>
<reference evidence="1 2" key="1">
    <citation type="journal article" date="2023" name="Mol. Ecol. Resour.">
        <title>Chromosome-level genome assembly of a triploid poplar Populus alba 'Berolinensis'.</title>
        <authorList>
            <person name="Chen S."/>
            <person name="Yu Y."/>
            <person name="Wang X."/>
            <person name="Wang S."/>
            <person name="Zhang T."/>
            <person name="Zhou Y."/>
            <person name="He R."/>
            <person name="Meng N."/>
            <person name="Wang Y."/>
            <person name="Liu W."/>
            <person name="Liu Z."/>
            <person name="Liu J."/>
            <person name="Guo Q."/>
            <person name="Huang H."/>
            <person name="Sederoff R.R."/>
            <person name="Wang G."/>
            <person name="Qu G."/>
            <person name="Chen S."/>
        </authorList>
    </citation>
    <scope>NUCLEOTIDE SEQUENCE [LARGE SCALE GENOMIC DNA]</scope>
    <source>
        <strain evidence="1">SC-2020</strain>
    </source>
</reference>
<protein>
    <submittedName>
        <fullName evidence="1">Uncharacterized protein</fullName>
    </submittedName>
</protein>